<dbReference type="SUPFAM" id="SSF53474">
    <property type="entry name" value="alpha/beta-Hydrolases"/>
    <property type="match status" value="1"/>
</dbReference>
<dbReference type="EMBL" id="JAGSOH010000090">
    <property type="protein sequence ID" value="MBR7829573.1"/>
    <property type="molecule type" value="Genomic_DNA"/>
</dbReference>
<sequence length="257" mass="27813">MTSTEITAHTILPAHREDIELKTADGLTLVGELALPPHGRPPVATLVTLHPLPTHAGMMDSHVYRKAAWRLPALADLAVLRFNTRGTTSARGTSEGAFGDGIAEQHDVAAAIDFADHRDLPNPWLVGWSFGTELTLKYGCEPHIQGAILLSPPLHRAGDAEIARWADSGKPVKILVPEHDDYLKPAEARTRFAPLLTPEAKSRGCDLIAVDGAKHLWVGEKYVRIVLDEIVRSVNPAAAPLPQEYDGCDGPAEKYTA</sequence>
<keyword evidence="2" id="KW-1185">Reference proteome</keyword>
<comment type="caution">
    <text evidence="1">The sequence shown here is derived from an EMBL/GenBank/DDBJ whole genome shotgun (WGS) entry which is preliminary data.</text>
</comment>
<protein>
    <submittedName>
        <fullName evidence="1">Alpha/beta hydrolase</fullName>
    </submittedName>
</protein>
<evidence type="ECO:0000313" key="2">
    <source>
        <dbReference type="Proteomes" id="UP000676325"/>
    </source>
</evidence>
<organism evidence="1 2">
    <name type="scientific">Actinospica acidithermotolerans</name>
    <dbReference type="NCBI Taxonomy" id="2828514"/>
    <lineage>
        <taxon>Bacteria</taxon>
        <taxon>Bacillati</taxon>
        <taxon>Actinomycetota</taxon>
        <taxon>Actinomycetes</taxon>
        <taxon>Catenulisporales</taxon>
        <taxon>Actinospicaceae</taxon>
        <taxon>Actinospica</taxon>
    </lineage>
</organism>
<dbReference type="GO" id="GO:0016787">
    <property type="term" value="F:hydrolase activity"/>
    <property type="evidence" value="ECO:0007669"/>
    <property type="project" value="UniProtKB-KW"/>
</dbReference>
<reference evidence="1" key="1">
    <citation type="submission" date="2021-04" db="EMBL/GenBank/DDBJ databases">
        <title>Genome based classification of Actinospica acidithermotolerans sp. nov., an actinobacterium isolated from an Indonesian hot spring.</title>
        <authorList>
            <person name="Kusuma A.B."/>
            <person name="Putra K.E."/>
            <person name="Nafisah S."/>
            <person name="Loh J."/>
            <person name="Nouioui I."/>
            <person name="Goodfellow M."/>
        </authorList>
    </citation>
    <scope>NUCLEOTIDE SEQUENCE</scope>
    <source>
        <strain evidence="1">MGRD01-02</strain>
    </source>
</reference>
<accession>A0A941IM11</accession>
<gene>
    <name evidence="1" type="ORF">KDK95_24925</name>
</gene>
<dbReference type="RefSeq" id="WP_212520707.1">
    <property type="nucleotide sequence ID" value="NZ_JAGSOH010000090.1"/>
</dbReference>
<dbReference type="AlphaFoldDB" id="A0A941IM11"/>
<keyword evidence="1" id="KW-0378">Hydrolase</keyword>
<evidence type="ECO:0000313" key="1">
    <source>
        <dbReference type="EMBL" id="MBR7829573.1"/>
    </source>
</evidence>
<name>A0A941IM11_9ACTN</name>
<dbReference type="Gene3D" id="3.40.50.1820">
    <property type="entry name" value="alpha/beta hydrolase"/>
    <property type="match status" value="1"/>
</dbReference>
<dbReference type="Proteomes" id="UP000676325">
    <property type="component" value="Unassembled WGS sequence"/>
</dbReference>
<proteinExistence type="predicted"/>
<dbReference type="InterPro" id="IPR029058">
    <property type="entry name" value="AB_hydrolase_fold"/>
</dbReference>